<dbReference type="AlphaFoldDB" id="A0A814BE96"/>
<feature type="non-terminal residue" evidence="2">
    <location>
        <position position="1"/>
    </location>
</feature>
<evidence type="ECO:0008006" key="6">
    <source>
        <dbReference type="Google" id="ProtNLM"/>
    </source>
</evidence>
<reference evidence="2" key="1">
    <citation type="submission" date="2021-02" db="EMBL/GenBank/DDBJ databases">
        <authorList>
            <person name="Nowell W R."/>
        </authorList>
    </citation>
    <scope>NUCLEOTIDE SEQUENCE</scope>
</reference>
<evidence type="ECO:0000313" key="4">
    <source>
        <dbReference type="EMBL" id="CAF3704934.1"/>
    </source>
</evidence>
<protein>
    <recommendedName>
        <fullName evidence="6">B box-type domain-containing protein</fullName>
    </recommendedName>
</protein>
<keyword evidence="5" id="KW-1185">Reference proteome</keyword>
<evidence type="ECO:0000313" key="2">
    <source>
        <dbReference type="EMBL" id="CAF0926390.1"/>
    </source>
</evidence>
<dbReference type="Proteomes" id="UP000663829">
    <property type="component" value="Unassembled WGS sequence"/>
</dbReference>
<dbReference type="Proteomes" id="UP000681722">
    <property type="component" value="Unassembled WGS sequence"/>
</dbReference>
<gene>
    <name evidence="2" type="ORF">GPM918_LOCUS9940</name>
    <name evidence="1" type="ORF">OVA965_LOCUS3852</name>
    <name evidence="4" type="ORF">SRO942_LOCUS9941</name>
    <name evidence="3" type="ORF">TMI583_LOCUS3850</name>
</gene>
<dbReference type="EMBL" id="CAJOBA010000962">
    <property type="protein sequence ID" value="CAF3567741.1"/>
    <property type="molecule type" value="Genomic_DNA"/>
</dbReference>
<dbReference type="EMBL" id="CAJNOK010000962">
    <property type="protein sequence ID" value="CAF0785612.1"/>
    <property type="molecule type" value="Genomic_DNA"/>
</dbReference>
<dbReference type="Proteomes" id="UP000677228">
    <property type="component" value="Unassembled WGS sequence"/>
</dbReference>
<comment type="caution">
    <text evidence="2">The sequence shown here is derived from an EMBL/GenBank/DDBJ whole genome shotgun (WGS) entry which is preliminary data.</text>
</comment>
<name>A0A814BE96_9BILA</name>
<dbReference type="SUPFAM" id="SSF50978">
    <property type="entry name" value="WD40 repeat-like"/>
    <property type="match status" value="1"/>
</dbReference>
<evidence type="ECO:0000313" key="3">
    <source>
        <dbReference type="EMBL" id="CAF3567741.1"/>
    </source>
</evidence>
<evidence type="ECO:0000313" key="5">
    <source>
        <dbReference type="Proteomes" id="UP000663829"/>
    </source>
</evidence>
<sequence>ESSALSIRQSSVGHLNTTYSTPVANVLTFSQPSFFQEGEQSSPRRLQQCITGKTLNSTEQPHYSGFKFEFEECNMMQEQESSYTATKLSPHYIPLPDTVFPQVTLQTVFDATKYISKCFTCKVNAGIAVCSGCSNVFCRQHFNTHRQYLTDDLNAIIQKYDEKLEQLTPIKTNSKLPSINRLLDEINDWELLMTKKIRNAGDNVRQYIDNLLNQCQNKCKKRIETVTNKLRIRNTADDYDEQDIAGWKMQIDQLETLIKNGFSTVIKDIHLDIRYSQQIDWTKIIGIQANTVISLEEGDEKQQYINNDVSLIKFNFSLLETKPNDILDIDSDSYAMSTNDNLLIYFDAEHMCLFNQVNKNTRSIRWTFGHVKDICYCSSKKQFILLLVDKILTYDPVTNETKSVDVIKSRDFEHCACSGETLLFTYGNIVDEWNTTKWKLLQKWECRIYEQINCIRISTNELFIGVVISSTKSNYIRFELRDRMMNIIRWTKLQSGCSSLVSLPNSYWIVASSTNMELSIIDECTELIDQTIRYQHHNKTDITSKHVWIYMVHQLSLRQISPDK</sequence>
<dbReference type="InterPro" id="IPR036322">
    <property type="entry name" value="WD40_repeat_dom_sf"/>
</dbReference>
<evidence type="ECO:0000313" key="1">
    <source>
        <dbReference type="EMBL" id="CAF0785612.1"/>
    </source>
</evidence>
<dbReference type="EMBL" id="CAJNOQ010001902">
    <property type="protein sequence ID" value="CAF0926390.1"/>
    <property type="molecule type" value="Genomic_DNA"/>
</dbReference>
<organism evidence="2 5">
    <name type="scientific">Didymodactylos carnosus</name>
    <dbReference type="NCBI Taxonomy" id="1234261"/>
    <lineage>
        <taxon>Eukaryota</taxon>
        <taxon>Metazoa</taxon>
        <taxon>Spiralia</taxon>
        <taxon>Gnathifera</taxon>
        <taxon>Rotifera</taxon>
        <taxon>Eurotatoria</taxon>
        <taxon>Bdelloidea</taxon>
        <taxon>Philodinida</taxon>
        <taxon>Philodinidae</taxon>
        <taxon>Didymodactylos</taxon>
    </lineage>
</organism>
<accession>A0A814BE96</accession>
<dbReference type="EMBL" id="CAJOBC010001902">
    <property type="protein sequence ID" value="CAF3704934.1"/>
    <property type="molecule type" value="Genomic_DNA"/>
</dbReference>
<proteinExistence type="predicted"/>
<dbReference type="Proteomes" id="UP000682733">
    <property type="component" value="Unassembled WGS sequence"/>
</dbReference>